<dbReference type="GeneID" id="34559217"/>
<keyword evidence="2" id="KW-1185">Reference proteome</keyword>
<evidence type="ECO:0000313" key="2">
    <source>
        <dbReference type="Proteomes" id="UP000176998"/>
    </source>
</evidence>
<protein>
    <submittedName>
        <fullName evidence="1">Uncharacterized protein</fullName>
    </submittedName>
</protein>
<reference evidence="1 2" key="1">
    <citation type="submission" date="2016-09" db="EMBL/GenBank/DDBJ databases">
        <authorList>
            <person name="Capua I."/>
            <person name="De Benedictis P."/>
            <person name="Joannis T."/>
            <person name="Lombin L.H."/>
            <person name="Cattoli G."/>
        </authorList>
    </citation>
    <scope>NUCLEOTIDE SEQUENCE [LARGE SCALE GENOMIC DNA]</scope>
    <source>
        <strain evidence="1 2">IMI 309357</strain>
    </source>
</reference>
<comment type="caution">
    <text evidence="1">The sequence shown here is derived from an EMBL/GenBank/DDBJ whole genome shotgun (WGS) entry which is preliminary data.</text>
</comment>
<dbReference type="EMBL" id="MJBS01000044">
    <property type="protein sequence ID" value="OHE98614.1"/>
    <property type="molecule type" value="Genomic_DNA"/>
</dbReference>
<dbReference type="Proteomes" id="UP000176998">
    <property type="component" value="Unassembled WGS sequence"/>
</dbReference>
<proteinExistence type="predicted"/>
<dbReference type="RefSeq" id="XP_022475763.1">
    <property type="nucleotide sequence ID" value="XM_022617707.1"/>
</dbReference>
<dbReference type="AlphaFoldDB" id="A0A1G4BB38"/>
<organism evidence="1 2">
    <name type="scientific">Colletotrichum orchidophilum</name>
    <dbReference type="NCBI Taxonomy" id="1209926"/>
    <lineage>
        <taxon>Eukaryota</taxon>
        <taxon>Fungi</taxon>
        <taxon>Dikarya</taxon>
        <taxon>Ascomycota</taxon>
        <taxon>Pezizomycotina</taxon>
        <taxon>Sordariomycetes</taxon>
        <taxon>Hypocreomycetidae</taxon>
        <taxon>Glomerellales</taxon>
        <taxon>Glomerellaceae</taxon>
        <taxon>Colletotrichum</taxon>
    </lineage>
</organism>
<evidence type="ECO:0000313" key="1">
    <source>
        <dbReference type="EMBL" id="OHE98614.1"/>
    </source>
</evidence>
<dbReference type="OrthoDB" id="3889610at2759"/>
<accession>A0A1G4BB38</accession>
<name>A0A1G4BB38_9PEZI</name>
<sequence>MTMFVIGGVKEELQPIHALKTGEYILAELDACFMPFEDTLDNLIHPFRKNEPISFVFFASYEIRDNRIHSFRLAPWTQPTAIEPFRMDAAAFASSEAGQSFKIGNSFQV</sequence>
<gene>
    <name evidence="1" type="ORF">CORC01_06065</name>
</gene>